<feature type="transmembrane region" description="Helical" evidence="13">
    <location>
        <begin position="191"/>
        <end position="211"/>
    </location>
</feature>
<dbReference type="PANTHER" id="PTHR31462">
    <property type="entry name" value="ENDOSOMAL/LYSOSOMAL POTASSIUM CHANNEL TMEM175"/>
    <property type="match status" value="1"/>
</dbReference>
<evidence type="ECO:0000256" key="8">
    <source>
        <dbReference type="ARBA" id="ARBA00022989"/>
    </source>
</evidence>
<feature type="transmembrane region" description="Helical" evidence="13">
    <location>
        <begin position="95"/>
        <end position="115"/>
    </location>
</feature>
<feature type="transmembrane region" description="Helical" evidence="13">
    <location>
        <begin position="167"/>
        <end position="185"/>
    </location>
</feature>
<evidence type="ECO:0000256" key="11">
    <source>
        <dbReference type="ARBA" id="ARBA00023303"/>
    </source>
</evidence>
<evidence type="ECO:0000256" key="1">
    <source>
        <dbReference type="ARBA" id="ARBA00004141"/>
    </source>
</evidence>
<dbReference type="GO" id="GO:0005267">
    <property type="term" value="F:potassium channel activity"/>
    <property type="evidence" value="ECO:0007669"/>
    <property type="project" value="UniProtKB-KW"/>
</dbReference>
<accession>A0A6I4J198</accession>
<evidence type="ECO:0000256" key="12">
    <source>
        <dbReference type="ARBA" id="ARBA00034430"/>
    </source>
</evidence>
<keyword evidence="9" id="KW-0406">Ion transport</keyword>
<evidence type="ECO:0000256" key="13">
    <source>
        <dbReference type="SAM" id="Phobius"/>
    </source>
</evidence>
<evidence type="ECO:0000256" key="5">
    <source>
        <dbReference type="ARBA" id="ARBA00022692"/>
    </source>
</evidence>
<dbReference type="InterPro" id="IPR010617">
    <property type="entry name" value="TMEM175-like"/>
</dbReference>
<feature type="transmembrane region" description="Helical" evidence="13">
    <location>
        <begin position="127"/>
        <end position="147"/>
    </location>
</feature>
<dbReference type="GO" id="GO:0015252">
    <property type="term" value="F:proton channel activity"/>
    <property type="evidence" value="ECO:0007669"/>
    <property type="project" value="InterPro"/>
</dbReference>
<keyword evidence="15" id="KW-1185">Reference proteome</keyword>
<evidence type="ECO:0000313" key="14">
    <source>
        <dbReference type="EMBL" id="MVO78390.1"/>
    </source>
</evidence>
<feature type="transmembrane region" description="Helical" evidence="13">
    <location>
        <begin position="26"/>
        <end position="45"/>
    </location>
</feature>
<reference evidence="14 15" key="1">
    <citation type="submission" date="2019-12" db="EMBL/GenBank/DDBJ databases">
        <authorList>
            <person name="Huq M.A."/>
        </authorList>
    </citation>
    <scope>NUCLEOTIDE SEQUENCE [LARGE SCALE GENOMIC DNA]</scope>
    <source>
        <strain evidence="14 15">MAH-20</strain>
    </source>
</reference>
<evidence type="ECO:0000256" key="6">
    <source>
        <dbReference type="ARBA" id="ARBA00022826"/>
    </source>
</evidence>
<dbReference type="AlphaFoldDB" id="A0A6I4J198"/>
<keyword evidence="4" id="KW-0633">Potassium transport</keyword>
<keyword evidence="7" id="KW-0630">Potassium</keyword>
<comment type="catalytic activity">
    <reaction evidence="12">
        <text>K(+)(in) = K(+)(out)</text>
        <dbReference type="Rhea" id="RHEA:29463"/>
        <dbReference type="ChEBI" id="CHEBI:29103"/>
    </reaction>
</comment>
<proteinExistence type="inferred from homology"/>
<keyword evidence="5 13" id="KW-0812">Transmembrane</keyword>
<dbReference type="PANTHER" id="PTHR31462:SF5">
    <property type="entry name" value="ENDOSOMAL_LYSOSOMAL PROTON CHANNEL TMEM175"/>
    <property type="match status" value="1"/>
</dbReference>
<organism evidence="14 15">
    <name type="scientific">Sphingomonas horti</name>
    <dbReference type="NCBI Taxonomy" id="2682842"/>
    <lineage>
        <taxon>Bacteria</taxon>
        <taxon>Pseudomonadati</taxon>
        <taxon>Pseudomonadota</taxon>
        <taxon>Alphaproteobacteria</taxon>
        <taxon>Sphingomonadales</taxon>
        <taxon>Sphingomonadaceae</taxon>
        <taxon>Sphingomonas</taxon>
    </lineage>
</organism>
<evidence type="ECO:0000256" key="10">
    <source>
        <dbReference type="ARBA" id="ARBA00023136"/>
    </source>
</evidence>
<protein>
    <submittedName>
        <fullName evidence="14">DUF1211 domain-containing protein</fullName>
    </submittedName>
</protein>
<name>A0A6I4J198_9SPHN</name>
<comment type="subcellular location">
    <subcellularLocation>
        <location evidence="1">Membrane</location>
        <topology evidence="1">Multi-pass membrane protein</topology>
    </subcellularLocation>
</comment>
<keyword evidence="11" id="KW-0407">Ion channel</keyword>
<sequence>MAGEPESLSTDEPLDRRVERHGYDRLLMLSDGVFAIAITLLALELRPPAGWRGGFAELFAKASNAWAGYLIGFMIVSAFWAVHRRVFARLVRADGGAIALSLVLLCLVAASPAVARLMAEHGPRQTLPIYAALIVAMGIVHTLLWLYAMARPAMLHPDLTRRQSIAFALELALPAAGFGLLLIGWSEGANAFSPAALLTVVAIVAAGRRLLRRT</sequence>
<keyword evidence="3" id="KW-0813">Transport</keyword>
<evidence type="ECO:0000256" key="4">
    <source>
        <dbReference type="ARBA" id="ARBA00022538"/>
    </source>
</evidence>
<dbReference type="EMBL" id="WQMS01000013">
    <property type="protein sequence ID" value="MVO78390.1"/>
    <property type="molecule type" value="Genomic_DNA"/>
</dbReference>
<keyword evidence="8 13" id="KW-1133">Transmembrane helix</keyword>
<dbReference type="GO" id="GO:0016020">
    <property type="term" value="C:membrane"/>
    <property type="evidence" value="ECO:0007669"/>
    <property type="project" value="UniProtKB-SubCell"/>
</dbReference>
<evidence type="ECO:0000256" key="7">
    <source>
        <dbReference type="ARBA" id="ARBA00022958"/>
    </source>
</evidence>
<comment type="similarity">
    <text evidence="2">Belongs to the TMEM175 family.</text>
</comment>
<keyword evidence="10 13" id="KW-0472">Membrane</keyword>
<comment type="caution">
    <text evidence="14">The sequence shown here is derived from an EMBL/GenBank/DDBJ whole genome shotgun (WGS) entry which is preliminary data.</text>
</comment>
<evidence type="ECO:0000256" key="9">
    <source>
        <dbReference type="ARBA" id="ARBA00023065"/>
    </source>
</evidence>
<dbReference type="Proteomes" id="UP000441389">
    <property type="component" value="Unassembled WGS sequence"/>
</dbReference>
<evidence type="ECO:0000256" key="3">
    <source>
        <dbReference type="ARBA" id="ARBA00022448"/>
    </source>
</evidence>
<dbReference type="Pfam" id="PF06736">
    <property type="entry name" value="TMEM175"/>
    <property type="match status" value="1"/>
</dbReference>
<evidence type="ECO:0000313" key="15">
    <source>
        <dbReference type="Proteomes" id="UP000441389"/>
    </source>
</evidence>
<keyword evidence="6" id="KW-0631">Potassium channel</keyword>
<gene>
    <name evidence="14" type="ORF">GON01_10650</name>
</gene>
<feature type="transmembrane region" description="Helical" evidence="13">
    <location>
        <begin position="65"/>
        <end position="83"/>
    </location>
</feature>
<evidence type="ECO:0000256" key="2">
    <source>
        <dbReference type="ARBA" id="ARBA00006920"/>
    </source>
</evidence>